<proteinExistence type="predicted"/>
<gene>
    <name evidence="1" type="ORF">EH31_11645</name>
</gene>
<reference evidence="1 2" key="1">
    <citation type="submission" date="2014-04" db="EMBL/GenBank/DDBJ databases">
        <title>A comprehensive comparison of genomes of Erythrobacter spp. strains.</title>
        <authorList>
            <person name="Zheng Q."/>
        </authorList>
    </citation>
    <scope>NUCLEOTIDE SEQUENCE [LARGE SCALE GENOMIC DNA]</scope>
    <source>
        <strain evidence="1 2">DSM 6997</strain>
    </source>
</reference>
<evidence type="ECO:0000313" key="1">
    <source>
        <dbReference type="EMBL" id="KEO89799.1"/>
    </source>
</evidence>
<accession>A0A074M8P9</accession>
<protein>
    <submittedName>
        <fullName evidence="1">Uncharacterized protein</fullName>
    </submittedName>
</protein>
<dbReference type="EMBL" id="JMIW01000004">
    <property type="protein sequence ID" value="KEO89799.1"/>
    <property type="molecule type" value="Genomic_DNA"/>
</dbReference>
<evidence type="ECO:0000313" key="2">
    <source>
        <dbReference type="Proteomes" id="UP000027647"/>
    </source>
</evidence>
<dbReference type="STRING" id="1044.EH31_11645"/>
<dbReference type="Proteomes" id="UP000027647">
    <property type="component" value="Unassembled WGS sequence"/>
</dbReference>
<organism evidence="1 2">
    <name type="scientific">Erythrobacter longus</name>
    <dbReference type="NCBI Taxonomy" id="1044"/>
    <lineage>
        <taxon>Bacteria</taxon>
        <taxon>Pseudomonadati</taxon>
        <taxon>Pseudomonadota</taxon>
        <taxon>Alphaproteobacteria</taxon>
        <taxon>Sphingomonadales</taxon>
        <taxon>Erythrobacteraceae</taxon>
        <taxon>Erythrobacter/Porphyrobacter group</taxon>
        <taxon>Erythrobacter</taxon>
    </lineage>
</organism>
<name>A0A074M8P9_ERYLO</name>
<comment type="caution">
    <text evidence="1">The sequence shown here is derived from an EMBL/GenBank/DDBJ whole genome shotgun (WGS) entry which is preliminary data.</text>
</comment>
<keyword evidence="2" id="KW-1185">Reference proteome</keyword>
<dbReference type="RefSeq" id="WP_034960368.1">
    <property type="nucleotide sequence ID" value="NZ_JMIW01000004.1"/>
</dbReference>
<dbReference type="AlphaFoldDB" id="A0A074M8P9"/>
<sequence length="107" mass="11993">MRFLLLGLGLVVLMTLLALFWQQDERFLDSYAGVETGMTLRQADKILDANDWTRLAERNPGRMRLLCGSGRAVVFVARAEIGAELVLHTDEDCTVSKIVKRRRGLGS</sequence>
<dbReference type="OrthoDB" id="248048at2"/>